<organism evidence="6 7">
    <name type="scientific">Haliscomenobacter hydrossis (strain ATCC 27775 / DSM 1100 / LMG 10767 / O)</name>
    <dbReference type="NCBI Taxonomy" id="760192"/>
    <lineage>
        <taxon>Bacteria</taxon>
        <taxon>Pseudomonadati</taxon>
        <taxon>Bacteroidota</taxon>
        <taxon>Saprospiria</taxon>
        <taxon>Saprospirales</taxon>
        <taxon>Haliscomenobacteraceae</taxon>
        <taxon>Haliscomenobacter</taxon>
    </lineage>
</organism>
<sequence length="587" mass="68621">MYKILLIDDEPKDMKNSFLSVGWELVEAINEEEATKQLSLHQFDVIILDLALRGTSSFDRGFIFLKELNVAIKFSIPIIVLTKDMNEGSMQRALNQGAAGFYQKGVYNPRWIQEQIIEIITAFSKGTPPIDPFFSHKKSLIYQRQQLLKKLKQNNIKIIFSIEGKVGVGKQFLVKYLRNNGINIELHDFEITSTFDIRNFDSVINVIAINNISRTSLETQREIFNNIRDFNVSFIFLLDETFYDYYDKGLILDELFDLVMKNTRMSLPVLKERTEDISDLINTFLAEPSICPKHLPYFAKTSDQVFTEDVLNLFYTYDWKTNIRELRHFIQYTMCQVIIRKHREKNYPEIIGQDLLPIRLKPIEVEIRLEEPDHRLKEAHEFLHKINIAMNQNENNFESAAEALNKDVSIIKKQLKHYFDLVPSAFDKDRYASIFGFLEFNIFFCYAPESEDIYNELKKHLSSLSKHPLCKVTHNQKPFLGSNLVNQLKTQLSQSKIICFIICKDLFSSESSKCRVPLEYIPRKKENQDVVPIIGKSYAWEELPEFKDLEALPRNGQPIMHNNSFSDEILTQVAKEIKALFNERLFR</sequence>
<dbReference type="Proteomes" id="UP000008461">
    <property type="component" value="Chromosome"/>
</dbReference>
<dbReference type="KEGG" id="hhy:Halhy_5251"/>
<dbReference type="PANTHER" id="PTHR32071">
    <property type="entry name" value="TRANSCRIPTIONAL REGULATORY PROTEIN"/>
    <property type="match status" value="1"/>
</dbReference>
<evidence type="ECO:0000256" key="3">
    <source>
        <dbReference type="PROSITE-ProRule" id="PRU00169"/>
    </source>
</evidence>
<dbReference type="GO" id="GO:0000160">
    <property type="term" value="P:phosphorelay signal transduction system"/>
    <property type="evidence" value="ECO:0007669"/>
    <property type="project" value="InterPro"/>
</dbReference>
<dbReference type="CDD" id="cd00156">
    <property type="entry name" value="REC"/>
    <property type="match status" value="1"/>
</dbReference>
<evidence type="ECO:0000256" key="2">
    <source>
        <dbReference type="ARBA" id="ARBA00022840"/>
    </source>
</evidence>
<evidence type="ECO:0000259" key="4">
    <source>
        <dbReference type="PROSITE" id="PS50045"/>
    </source>
</evidence>
<keyword evidence="7" id="KW-1185">Reference proteome</keyword>
<dbReference type="Gene3D" id="3.40.50.10140">
    <property type="entry name" value="Toll/interleukin-1 receptor homology (TIR) domain"/>
    <property type="match status" value="1"/>
</dbReference>
<dbReference type="STRING" id="760192.Halhy_5251"/>
<dbReference type="SUPFAM" id="SSF52540">
    <property type="entry name" value="P-loop containing nucleoside triphosphate hydrolases"/>
    <property type="match status" value="1"/>
</dbReference>
<proteinExistence type="predicted"/>
<feature type="domain" description="Response regulatory" evidence="5">
    <location>
        <begin position="1"/>
        <end position="119"/>
    </location>
</feature>
<reference key="2">
    <citation type="submission" date="2011-04" db="EMBL/GenBank/DDBJ databases">
        <title>Complete sequence of chromosome of Haliscomenobacter hydrossis DSM 1100.</title>
        <authorList>
            <consortium name="US DOE Joint Genome Institute (JGI-PGF)"/>
            <person name="Lucas S."/>
            <person name="Han J."/>
            <person name="Lapidus A."/>
            <person name="Bruce D."/>
            <person name="Goodwin L."/>
            <person name="Pitluck S."/>
            <person name="Peters L."/>
            <person name="Kyrpides N."/>
            <person name="Mavromatis K."/>
            <person name="Ivanova N."/>
            <person name="Ovchinnikova G."/>
            <person name="Pagani I."/>
            <person name="Daligault H."/>
            <person name="Detter J.C."/>
            <person name="Han C."/>
            <person name="Land M."/>
            <person name="Hauser L."/>
            <person name="Markowitz V."/>
            <person name="Cheng J.-F."/>
            <person name="Hugenholtz P."/>
            <person name="Woyke T."/>
            <person name="Wu D."/>
            <person name="Verbarg S."/>
            <person name="Frueling A."/>
            <person name="Brambilla E."/>
            <person name="Klenk H.-P."/>
            <person name="Eisen J.A."/>
        </authorList>
    </citation>
    <scope>NUCLEOTIDE SEQUENCE</scope>
    <source>
        <strain>DSM 1100</strain>
    </source>
</reference>
<evidence type="ECO:0000313" key="6">
    <source>
        <dbReference type="EMBL" id="AEE53077.1"/>
    </source>
</evidence>
<dbReference type="InterPro" id="IPR035897">
    <property type="entry name" value="Toll_tir_struct_dom_sf"/>
</dbReference>
<dbReference type="EMBL" id="CP002691">
    <property type="protein sequence ID" value="AEE53077.1"/>
    <property type="molecule type" value="Genomic_DNA"/>
</dbReference>
<dbReference type="SUPFAM" id="SSF52200">
    <property type="entry name" value="Toll/Interleukin receptor TIR domain"/>
    <property type="match status" value="1"/>
</dbReference>
<dbReference type="InterPro" id="IPR027417">
    <property type="entry name" value="P-loop_NTPase"/>
</dbReference>
<evidence type="ECO:0000256" key="1">
    <source>
        <dbReference type="ARBA" id="ARBA00022741"/>
    </source>
</evidence>
<name>F4L617_HALH1</name>
<keyword evidence="2" id="KW-0067">ATP-binding</keyword>
<dbReference type="eggNOG" id="COG2204">
    <property type="taxonomic scope" value="Bacteria"/>
</dbReference>
<dbReference type="InterPro" id="IPR001789">
    <property type="entry name" value="Sig_transdc_resp-reg_receiver"/>
</dbReference>
<accession>F4L617</accession>
<feature type="modified residue" description="4-aspartylphosphate" evidence="3">
    <location>
        <position position="49"/>
    </location>
</feature>
<dbReference type="Pfam" id="PF25601">
    <property type="entry name" value="AAA_lid_14"/>
    <property type="match status" value="1"/>
</dbReference>
<dbReference type="PROSITE" id="PS50045">
    <property type="entry name" value="SIGMA54_INTERACT_4"/>
    <property type="match status" value="1"/>
</dbReference>
<dbReference type="InterPro" id="IPR058031">
    <property type="entry name" value="AAA_lid_NorR"/>
</dbReference>
<feature type="domain" description="Sigma-54 factor interaction" evidence="4">
    <location>
        <begin position="203"/>
        <end position="335"/>
    </location>
</feature>
<dbReference type="InterPro" id="IPR011006">
    <property type="entry name" value="CheY-like_superfamily"/>
</dbReference>
<keyword evidence="1" id="KW-0547">Nucleotide-binding</keyword>
<evidence type="ECO:0000259" key="5">
    <source>
        <dbReference type="PROSITE" id="PS50110"/>
    </source>
</evidence>
<dbReference type="SMART" id="SM00448">
    <property type="entry name" value="REC"/>
    <property type="match status" value="1"/>
</dbReference>
<dbReference type="PROSITE" id="PS50110">
    <property type="entry name" value="RESPONSE_REGULATORY"/>
    <property type="match status" value="1"/>
</dbReference>
<dbReference type="GO" id="GO:0005524">
    <property type="term" value="F:ATP binding"/>
    <property type="evidence" value="ECO:0007669"/>
    <property type="project" value="UniProtKB-KW"/>
</dbReference>
<dbReference type="Gene3D" id="1.10.8.60">
    <property type="match status" value="1"/>
</dbReference>
<gene>
    <name evidence="6" type="ordered locus">Halhy_5251</name>
</gene>
<dbReference type="OrthoDB" id="9782798at2"/>
<dbReference type="HOGENOM" id="CLU_464427_0_0_10"/>
<protein>
    <submittedName>
        <fullName evidence="6">Two component, sigma54 specific, transcriptional regulator</fullName>
    </submittedName>
</protein>
<dbReference type="Gene3D" id="3.40.50.2300">
    <property type="match status" value="1"/>
</dbReference>
<reference evidence="6 7" key="1">
    <citation type="journal article" date="2011" name="Stand. Genomic Sci.">
        <title>Complete genome sequence of Haliscomenobacter hydrossis type strain (O).</title>
        <authorList>
            <consortium name="US DOE Joint Genome Institute (JGI-PGF)"/>
            <person name="Daligault H."/>
            <person name="Lapidus A."/>
            <person name="Zeytun A."/>
            <person name="Nolan M."/>
            <person name="Lucas S."/>
            <person name="Del Rio T.G."/>
            <person name="Tice H."/>
            <person name="Cheng J.F."/>
            <person name="Tapia R."/>
            <person name="Han C."/>
            <person name="Goodwin L."/>
            <person name="Pitluck S."/>
            <person name="Liolios K."/>
            <person name="Pagani I."/>
            <person name="Ivanova N."/>
            <person name="Huntemann M."/>
            <person name="Mavromatis K."/>
            <person name="Mikhailova N."/>
            <person name="Pati A."/>
            <person name="Chen A."/>
            <person name="Palaniappan K."/>
            <person name="Land M."/>
            <person name="Hauser L."/>
            <person name="Brambilla E.M."/>
            <person name="Rohde M."/>
            <person name="Verbarg S."/>
            <person name="Goker M."/>
            <person name="Bristow J."/>
            <person name="Eisen J.A."/>
            <person name="Markowitz V."/>
            <person name="Hugenholtz P."/>
            <person name="Kyrpides N.C."/>
            <person name="Klenk H.P."/>
            <person name="Woyke T."/>
        </authorList>
    </citation>
    <scope>NUCLEOTIDE SEQUENCE [LARGE SCALE GENOMIC DNA]</scope>
    <source>
        <strain evidence="7">ATCC 27775 / DSM 1100 / LMG 10767 / O</strain>
    </source>
</reference>
<dbReference type="RefSeq" id="WP_013767612.1">
    <property type="nucleotide sequence ID" value="NC_015510.1"/>
</dbReference>
<dbReference type="GO" id="GO:0006355">
    <property type="term" value="P:regulation of DNA-templated transcription"/>
    <property type="evidence" value="ECO:0007669"/>
    <property type="project" value="InterPro"/>
</dbReference>
<dbReference type="SUPFAM" id="SSF52172">
    <property type="entry name" value="CheY-like"/>
    <property type="match status" value="1"/>
</dbReference>
<keyword evidence="3" id="KW-0597">Phosphoprotein</keyword>
<dbReference type="InterPro" id="IPR002078">
    <property type="entry name" value="Sigma_54_int"/>
</dbReference>
<dbReference type="AlphaFoldDB" id="F4L617"/>
<evidence type="ECO:0000313" key="7">
    <source>
        <dbReference type="Proteomes" id="UP000008461"/>
    </source>
</evidence>
<dbReference type="Pfam" id="PF00072">
    <property type="entry name" value="Response_reg"/>
    <property type="match status" value="1"/>
</dbReference>